<sequence>MGRPVQGHDVSCAVMGPNGPELAGEWQEVDININNDAETYQETNSRMPIYLDGDITIDGTLKRGWMDMNIVATTVGTGNLQPGQYIPPSPRFVITCTINAPDKGLNGTYQLTGVIMDKTALAIKSGKSVVDSNISFKAEGLIEAQ</sequence>
<dbReference type="Proteomes" id="UP001164761">
    <property type="component" value="Chromosome"/>
</dbReference>
<accession>A0ABY6ZL24</accession>
<proteinExistence type="predicted"/>
<evidence type="ECO:0008006" key="3">
    <source>
        <dbReference type="Google" id="ProtNLM"/>
    </source>
</evidence>
<reference evidence="1" key="1">
    <citation type="submission" date="2022-08" db="EMBL/GenBank/DDBJ databases">
        <title>Alicyclobacillus fastidiosus DSM 17978, complete genome.</title>
        <authorList>
            <person name="Wang Q."/>
            <person name="Cai R."/>
            <person name="Wang Z."/>
        </authorList>
    </citation>
    <scope>NUCLEOTIDE SEQUENCE</scope>
    <source>
        <strain evidence="1">DSM 17978</strain>
    </source>
</reference>
<dbReference type="Gene3D" id="2.30.110.40">
    <property type="entry name" value="Phage tail tube protein"/>
    <property type="match status" value="1"/>
</dbReference>
<evidence type="ECO:0000313" key="2">
    <source>
        <dbReference type="Proteomes" id="UP001164761"/>
    </source>
</evidence>
<protein>
    <recommendedName>
        <fullName evidence="3">Lipid/polyisoprenoid-binding YceI-like domain-containing protein</fullName>
    </recommendedName>
</protein>
<keyword evidence="2" id="KW-1185">Reference proteome</keyword>
<organism evidence="1 2">
    <name type="scientific">Alicyclobacillus fastidiosus</name>
    <dbReference type="NCBI Taxonomy" id="392011"/>
    <lineage>
        <taxon>Bacteria</taxon>
        <taxon>Bacillati</taxon>
        <taxon>Bacillota</taxon>
        <taxon>Bacilli</taxon>
        <taxon>Bacillales</taxon>
        <taxon>Alicyclobacillaceae</taxon>
        <taxon>Alicyclobacillus</taxon>
    </lineage>
</organism>
<dbReference type="InterPro" id="IPR038628">
    <property type="entry name" value="XkdM-like_sf"/>
</dbReference>
<dbReference type="EMBL" id="CP104067">
    <property type="protein sequence ID" value="WAH43557.1"/>
    <property type="molecule type" value="Genomic_DNA"/>
</dbReference>
<dbReference type="RefSeq" id="WP_268007437.1">
    <property type="nucleotide sequence ID" value="NZ_BSUT01000001.1"/>
</dbReference>
<name>A0ABY6ZL24_9BACL</name>
<gene>
    <name evidence="1" type="ORF">NZD89_09320</name>
</gene>
<evidence type="ECO:0000313" key="1">
    <source>
        <dbReference type="EMBL" id="WAH43557.1"/>
    </source>
</evidence>